<dbReference type="InterPro" id="IPR011009">
    <property type="entry name" value="Kinase-like_dom_sf"/>
</dbReference>
<evidence type="ECO:0000256" key="5">
    <source>
        <dbReference type="ARBA" id="ARBA00022840"/>
    </source>
</evidence>
<evidence type="ECO:0000256" key="2">
    <source>
        <dbReference type="ARBA" id="ARBA00022679"/>
    </source>
</evidence>
<keyword evidence="3" id="KW-0547">Nucleotide-binding</keyword>
<evidence type="ECO:0000313" key="6">
    <source>
        <dbReference type="EMBL" id="CAJ0967292.1"/>
    </source>
</evidence>
<dbReference type="EMBL" id="CAUEEQ010078224">
    <property type="protein sequence ID" value="CAJ0967292.1"/>
    <property type="molecule type" value="Genomic_DNA"/>
</dbReference>
<keyword evidence="7" id="KW-1185">Reference proteome</keyword>
<evidence type="ECO:0000313" key="7">
    <source>
        <dbReference type="Proteomes" id="UP001176940"/>
    </source>
</evidence>
<name>A0ABN9MKQ1_9NEOB</name>
<dbReference type="Proteomes" id="UP001176940">
    <property type="component" value="Unassembled WGS sequence"/>
</dbReference>
<proteinExistence type="predicted"/>
<sequence>MVTGECTYHLALFDPSSSDAEDLIRELLQKDPAKRLGVHRNIRAHPFFQDIDWVSVEALQMPPPHIPGMLLVSKVPQVTEIPHVHDSNDMGYEEEDASGYLPRLILYDFQIQKRQLYLTDLRCKFQTHLIDVQASHKHCELLPCASPYHKNIVDVSIPDGNKFMPPPFFITKDDGLLPPSQEH</sequence>
<evidence type="ECO:0000256" key="3">
    <source>
        <dbReference type="ARBA" id="ARBA00022741"/>
    </source>
</evidence>
<comment type="caution">
    <text evidence="6">The sequence shown here is derived from an EMBL/GenBank/DDBJ whole genome shotgun (WGS) entry which is preliminary data.</text>
</comment>
<keyword evidence="4" id="KW-0418">Kinase</keyword>
<dbReference type="SUPFAM" id="SSF56112">
    <property type="entry name" value="Protein kinase-like (PK-like)"/>
    <property type="match status" value="1"/>
</dbReference>
<dbReference type="Gene3D" id="1.10.510.10">
    <property type="entry name" value="Transferase(Phosphotransferase) domain 1"/>
    <property type="match status" value="1"/>
</dbReference>
<keyword evidence="1" id="KW-0723">Serine/threonine-protein kinase</keyword>
<gene>
    <name evidence="6" type="ORF">RIMI_LOCUS22119689</name>
</gene>
<accession>A0ABN9MKQ1</accession>
<keyword evidence="2" id="KW-0808">Transferase</keyword>
<dbReference type="PANTHER" id="PTHR24351">
    <property type="entry name" value="RIBOSOMAL PROTEIN S6 KINASE"/>
    <property type="match status" value="1"/>
</dbReference>
<keyword evidence="5" id="KW-0067">ATP-binding</keyword>
<evidence type="ECO:0000256" key="1">
    <source>
        <dbReference type="ARBA" id="ARBA00022527"/>
    </source>
</evidence>
<evidence type="ECO:0000256" key="4">
    <source>
        <dbReference type="ARBA" id="ARBA00022777"/>
    </source>
</evidence>
<protein>
    <submittedName>
        <fullName evidence="6">Uncharacterized protein</fullName>
    </submittedName>
</protein>
<organism evidence="6 7">
    <name type="scientific">Ranitomeya imitator</name>
    <name type="common">mimic poison frog</name>
    <dbReference type="NCBI Taxonomy" id="111125"/>
    <lineage>
        <taxon>Eukaryota</taxon>
        <taxon>Metazoa</taxon>
        <taxon>Chordata</taxon>
        <taxon>Craniata</taxon>
        <taxon>Vertebrata</taxon>
        <taxon>Euteleostomi</taxon>
        <taxon>Amphibia</taxon>
        <taxon>Batrachia</taxon>
        <taxon>Anura</taxon>
        <taxon>Neobatrachia</taxon>
        <taxon>Hyloidea</taxon>
        <taxon>Dendrobatidae</taxon>
        <taxon>Dendrobatinae</taxon>
        <taxon>Ranitomeya</taxon>
    </lineage>
</organism>
<reference evidence="6" key="1">
    <citation type="submission" date="2023-07" db="EMBL/GenBank/DDBJ databases">
        <authorList>
            <person name="Stuckert A."/>
        </authorList>
    </citation>
    <scope>NUCLEOTIDE SEQUENCE</scope>
</reference>